<feature type="compositionally biased region" description="Polar residues" evidence="1">
    <location>
        <begin position="629"/>
        <end position="648"/>
    </location>
</feature>
<feature type="compositionally biased region" description="Polar residues" evidence="1">
    <location>
        <begin position="176"/>
        <end position="185"/>
    </location>
</feature>
<dbReference type="Proteomes" id="UP000284706">
    <property type="component" value="Unassembled WGS sequence"/>
</dbReference>
<gene>
    <name evidence="2" type="ORF">CVT26_002308</name>
</gene>
<sequence>MAENKRPTFSDQNIDTSRDAGNRSEKRVDLASLVSRKAKSSKLRLSPVPMAMRPQNRNIEEEDMRKESVVDTQRVQLISPPPEETLRRNSRLSGQFTPSLAAPTSPSRPAQSSTTKRKRPQRAPPSSSSLSEHQSSATDNATAVEAQQPVEATPNPKPRKQGRHTRGPSIEVESPTRGSFNSTQTDSRRDPHTTPSKPKRVVVQSPHAFNPEADYIPPVPLSSLSAAPARRAVLGARGSRRSATPIPPYEPPPDVFTPPREVFMSPVPKSVSKSSKRKTPATAKTSTRKAKASNLRVTTQIKHEIPDDIDLTAPMPPPSPSDDPLLLSGPPEPPMDSSPSKRPAARRHEVPMSAERESLPPSSPERPLDSEDTRAVQAFQWDRLVDGSMDTDDDSMMRWDAPGDAEVAPVKLFDFNDGEYGSGDVAGWSDSDDEGQQGKGGMVGEFEEEGEGEYTGKWKMERVPTKQDPPSSATRTRMEMWGRPISPYPKVKGLQVVGEEEDNEGEEEEVRRMSVEPEDTVEPVDPMERQESKDDDAVEEEQVRRMSLEPEEDVRPVSSAGEPNPLDEDDEEEEERQVREMSMDLEDEDEVSAPIQEVDLPDPSLPVRQPSPTPTVIVNPAPVQAIPFPSSTSPEATNSLLNADSQTVVGEDEPMQAVASESQSSLNEEDEGDSLSDMEDMPGFVKITSADPRAAARAAAILKQHDYDCFTRIIGKGAKHRRASHSGVDDLARESRRKGLSASGITKSVPKNRRRATLGIGVVGDRVFLPGTPFMTLPELLKEAEVEVSRELEHVHSHYEDSNSVDVWSASPRLGSSGQRDPFKTPLPNRYRASTPALAVSEFDGSATSGSGEQPWTKEEWKLLDACFTDERLDIGATLERIPEGTLAPVDMVFVDRVVDRFISLVGGEEVIQSYGEHWSRDNLLQRTLALQRKQRAGHVARPTTPRSVSFVFSPSATSNNTAANGAGRPSTMQVPDFTPLGRRAALPRKSRPQLPPALGKEAPFSNLVERTGKTPRRQVPPTLLAPRYSHLLEEAKSISQEGDWSFQGQQSENSMLGQEQDALFSSESGFTGRRAHASGNEADSSADLSQPSEPQSSTVGKRVKGFFMSYLPTLSSKAVHPPSQKSTISRKPGLPLPPPNVLDKVRGPVTTPARHPLPKPVPPKELVQLHPAPPVLPSVLPRPAKPQRLVELHHLPPPPEKPIIASNTSLRPRRSSGASVKDLVKGFEDMDRLEKEKLNVNPLRKPKGIDSLRKKGEGSGETRPRWRF</sequence>
<feature type="region of interest" description="Disordered" evidence="1">
    <location>
        <begin position="1"/>
        <end position="222"/>
    </location>
</feature>
<feature type="region of interest" description="Disordered" evidence="1">
    <location>
        <begin position="1237"/>
        <end position="1269"/>
    </location>
</feature>
<evidence type="ECO:0000313" key="2">
    <source>
        <dbReference type="EMBL" id="PPQ97580.1"/>
    </source>
</evidence>
<feature type="compositionally biased region" description="Polar residues" evidence="1">
    <location>
        <begin position="91"/>
        <end position="114"/>
    </location>
</feature>
<comment type="caution">
    <text evidence="2">The sequence shown here is derived from an EMBL/GenBank/DDBJ whole genome shotgun (WGS) entry which is preliminary data.</text>
</comment>
<feature type="compositionally biased region" description="Low complexity" evidence="1">
    <location>
        <begin position="126"/>
        <end position="136"/>
    </location>
</feature>
<feature type="region of interest" description="Disordered" evidence="1">
    <location>
        <begin position="1117"/>
        <end position="1144"/>
    </location>
</feature>
<feature type="region of interest" description="Disordered" evidence="1">
    <location>
        <begin position="1193"/>
        <end position="1223"/>
    </location>
</feature>
<feature type="compositionally biased region" description="Basic and acidic residues" evidence="1">
    <location>
        <begin position="346"/>
        <end position="358"/>
    </location>
</feature>
<reference evidence="2 3" key="1">
    <citation type="journal article" date="2018" name="Evol. Lett.">
        <title>Horizontal gene cluster transfer increased hallucinogenic mushroom diversity.</title>
        <authorList>
            <person name="Reynolds H.T."/>
            <person name="Vijayakumar V."/>
            <person name="Gluck-Thaler E."/>
            <person name="Korotkin H.B."/>
            <person name="Matheny P.B."/>
            <person name="Slot J.C."/>
        </authorList>
    </citation>
    <scope>NUCLEOTIDE SEQUENCE [LARGE SCALE GENOMIC DNA]</scope>
    <source>
        <strain evidence="2 3">SRW20</strain>
    </source>
</reference>
<name>A0A409Y3K8_9AGAR</name>
<feature type="compositionally biased region" description="Acidic residues" evidence="1">
    <location>
        <begin position="498"/>
        <end position="508"/>
    </location>
</feature>
<evidence type="ECO:0000256" key="1">
    <source>
        <dbReference type="SAM" id="MobiDB-lite"/>
    </source>
</evidence>
<evidence type="ECO:0000313" key="3">
    <source>
        <dbReference type="Proteomes" id="UP000284706"/>
    </source>
</evidence>
<feature type="region of interest" description="Disordered" evidence="1">
    <location>
        <begin position="423"/>
        <end position="680"/>
    </location>
</feature>
<dbReference type="AlphaFoldDB" id="A0A409Y3K8"/>
<feature type="compositionally biased region" description="Acidic residues" evidence="1">
    <location>
        <begin position="565"/>
        <end position="575"/>
    </location>
</feature>
<protein>
    <submittedName>
        <fullName evidence="2">Uncharacterized protein</fullName>
    </submittedName>
</protein>
<proteinExistence type="predicted"/>
<feature type="region of interest" description="Disordered" evidence="1">
    <location>
        <begin position="234"/>
        <end position="388"/>
    </location>
</feature>
<accession>A0A409Y3K8</accession>
<feature type="compositionally biased region" description="Polar residues" evidence="1">
    <location>
        <begin position="1082"/>
        <end position="1100"/>
    </location>
</feature>
<dbReference type="STRING" id="231916.A0A409Y3K8"/>
<organism evidence="2 3">
    <name type="scientific">Gymnopilus dilepis</name>
    <dbReference type="NCBI Taxonomy" id="231916"/>
    <lineage>
        <taxon>Eukaryota</taxon>
        <taxon>Fungi</taxon>
        <taxon>Dikarya</taxon>
        <taxon>Basidiomycota</taxon>
        <taxon>Agaricomycotina</taxon>
        <taxon>Agaricomycetes</taxon>
        <taxon>Agaricomycetidae</taxon>
        <taxon>Agaricales</taxon>
        <taxon>Agaricineae</taxon>
        <taxon>Hymenogastraceae</taxon>
        <taxon>Gymnopilus</taxon>
    </lineage>
</organism>
<feature type="compositionally biased region" description="Low complexity" evidence="1">
    <location>
        <begin position="956"/>
        <end position="968"/>
    </location>
</feature>
<feature type="region of interest" description="Disordered" evidence="1">
    <location>
        <begin position="1071"/>
        <end position="1102"/>
    </location>
</feature>
<dbReference type="InParanoid" id="A0A409Y3K8"/>
<feature type="compositionally biased region" description="Basic and acidic residues" evidence="1">
    <location>
        <begin position="16"/>
        <end position="29"/>
    </location>
</feature>
<feature type="compositionally biased region" description="Pro residues" evidence="1">
    <location>
        <begin position="245"/>
        <end position="256"/>
    </location>
</feature>
<feature type="region of interest" description="Disordered" evidence="1">
    <location>
        <begin position="724"/>
        <end position="748"/>
    </location>
</feature>
<feature type="compositionally biased region" description="Basic and acidic residues" evidence="1">
    <location>
        <begin position="1248"/>
        <end position="1269"/>
    </location>
</feature>
<feature type="compositionally biased region" description="Basic and acidic residues" evidence="1">
    <location>
        <begin position="454"/>
        <end position="465"/>
    </location>
</feature>
<feature type="region of interest" description="Disordered" evidence="1">
    <location>
        <begin position="955"/>
        <end position="1023"/>
    </location>
</feature>
<keyword evidence="3" id="KW-1185">Reference proteome</keyword>
<dbReference type="OrthoDB" id="3258279at2759"/>
<feature type="compositionally biased region" description="Acidic residues" evidence="1">
    <location>
        <begin position="667"/>
        <end position="680"/>
    </location>
</feature>
<dbReference type="EMBL" id="NHYE01001224">
    <property type="protein sequence ID" value="PPQ97580.1"/>
    <property type="molecule type" value="Genomic_DNA"/>
</dbReference>
<feature type="compositionally biased region" description="Basic residues" evidence="1">
    <location>
        <begin position="157"/>
        <end position="166"/>
    </location>
</feature>